<sequence length="214" mass="24574">MEQRPRTRLSSAFSRLRLPSLLLCVLFLSLFQLSEGNRRVSIPDELDDVVDDEEDEAWKEWGRKKLPDVNFDPPPSDFSNVDLSEIQEEMMKRHTGPSFGFVKLQPGVRRSREEVPEMAMRWTKVLRTGAVEAKFTAVDVNTIMFTLERGQDTRELRDFVLSQPQAYEIKIGEHIFRRPGDPPLSEVVEKLRHAANGADGLNSPEEPDHSKEEL</sequence>
<evidence type="ECO:0008006" key="5">
    <source>
        <dbReference type="Google" id="ProtNLM"/>
    </source>
</evidence>
<feature type="signal peptide" evidence="2">
    <location>
        <begin position="1"/>
        <end position="36"/>
    </location>
</feature>
<evidence type="ECO:0000313" key="4">
    <source>
        <dbReference type="Proteomes" id="UP000652761"/>
    </source>
</evidence>
<keyword evidence="2" id="KW-0732">Signal</keyword>
<dbReference type="Proteomes" id="UP000652761">
    <property type="component" value="Unassembled WGS sequence"/>
</dbReference>
<dbReference type="OrthoDB" id="75833at2759"/>
<evidence type="ECO:0000256" key="1">
    <source>
        <dbReference type="SAM" id="MobiDB-lite"/>
    </source>
</evidence>
<dbReference type="Pfam" id="PF10185">
    <property type="entry name" value="Mesd"/>
    <property type="match status" value="1"/>
</dbReference>
<gene>
    <name evidence="3" type="ORF">Taro_009890</name>
</gene>
<evidence type="ECO:0000313" key="3">
    <source>
        <dbReference type="EMBL" id="MQL77472.1"/>
    </source>
</evidence>
<dbReference type="PANTHER" id="PTHR36357">
    <property type="entry name" value="OS03G0148300 PROTEIN"/>
    <property type="match status" value="1"/>
</dbReference>
<keyword evidence="4" id="KW-1185">Reference proteome</keyword>
<evidence type="ECO:0000256" key="2">
    <source>
        <dbReference type="SAM" id="SignalP"/>
    </source>
</evidence>
<dbReference type="GO" id="GO:0006457">
    <property type="term" value="P:protein folding"/>
    <property type="evidence" value="ECO:0007669"/>
    <property type="project" value="InterPro"/>
</dbReference>
<dbReference type="AlphaFoldDB" id="A0A843TXH4"/>
<organism evidence="3 4">
    <name type="scientific">Colocasia esculenta</name>
    <name type="common">Wild taro</name>
    <name type="synonym">Arum esculentum</name>
    <dbReference type="NCBI Taxonomy" id="4460"/>
    <lineage>
        <taxon>Eukaryota</taxon>
        <taxon>Viridiplantae</taxon>
        <taxon>Streptophyta</taxon>
        <taxon>Embryophyta</taxon>
        <taxon>Tracheophyta</taxon>
        <taxon>Spermatophyta</taxon>
        <taxon>Magnoliopsida</taxon>
        <taxon>Liliopsida</taxon>
        <taxon>Araceae</taxon>
        <taxon>Aroideae</taxon>
        <taxon>Colocasieae</taxon>
        <taxon>Colocasia</taxon>
    </lineage>
</organism>
<protein>
    <recommendedName>
        <fullName evidence="5">Mesoderm development candidate 2</fullName>
    </recommendedName>
</protein>
<dbReference type="EMBL" id="NMUH01000351">
    <property type="protein sequence ID" value="MQL77472.1"/>
    <property type="molecule type" value="Genomic_DNA"/>
</dbReference>
<accession>A0A843TXH4</accession>
<comment type="caution">
    <text evidence="3">The sequence shown here is derived from an EMBL/GenBank/DDBJ whole genome shotgun (WGS) entry which is preliminary data.</text>
</comment>
<name>A0A843TXH4_COLES</name>
<dbReference type="Gene3D" id="3.30.70.260">
    <property type="match status" value="1"/>
</dbReference>
<feature type="chain" id="PRO_5032699799" description="Mesoderm development candidate 2" evidence="2">
    <location>
        <begin position="37"/>
        <end position="214"/>
    </location>
</feature>
<feature type="region of interest" description="Disordered" evidence="1">
    <location>
        <begin position="193"/>
        <end position="214"/>
    </location>
</feature>
<dbReference type="PANTHER" id="PTHR36357:SF1">
    <property type="entry name" value="OS03G0148300 PROTEIN"/>
    <property type="match status" value="1"/>
</dbReference>
<dbReference type="InterPro" id="IPR019330">
    <property type="entry name" value="MESD"/>
</dbReference>
<proteinExistence type="predicted"/>
<reference evidence="3" key="1">
    <citation type="submission" date="2017-07" db="EMBL/GenBank/DDBJ databases">
        <title>Taro Niue Genome Assembly and Annotation.</title>
        <authorList>
            <person name="Atibalentja N."/>
            <person name="Keating K."/>
            <person name="Fields C.J."/>
        </authorList>
    </citation>
    <scope>NUCLEOTIDE SEQUENCE</scope>
    <source>
        <strain evidence="3">Niue_2</strain>
        <tissue evidence="3">Leaf</tissue>
    </source>
</reference>